<dbReference type="InterPro" id="IPR050168">
    <property type="entry name" value="AAA_ATPase_domain"/>
</dbReference>
<evidence type="ECO:0000256" key="1">
    <source>
        <dbReference type="SAM" id="MobiDB-lite"/>
    </source>
</evidence>
<dbReference type="GO" id="GO:0016787">
    <property type="term" value="F:hydrolase activity"/>
    <property type="evidence" value="ECO:0007669"/>
    <property type="project" value="UniProtKB-KW"/>
</dbReference>
<dbReference type="RefSeq" id="XP_066700814.1">
    <property type="nucleotide sequence ID" value="XM_066844702.1"/>
</dbReference>
<feature type="region of interest" description="Disordered" evidence="1">
    <location>
        <begin position="1"/>
        <end position="25"/>
    </location>
</feature>
<reference evidence="3 4" key="1">
    <citation type="submission" date="2023-01" db="EMBL/GenBank/DDBJ databases">
        <title>Analysis of 21 Apiospora genomes using comparative genomics revels a genus with tremendous synthesis potential of carbohydrate active enzymes and secondary metabolites.</title>
        <authorList>
            <person name="Sorensen T."/>
        </authorList>
    </citation>
    <scope>NUCLEOTIDE SEQUENCE [LARGE SCALE GENOMIC DNA]</scope>
    <source>
        <strain evidence="3 4">CBS 24483</strain>
    </source>
</reference>
<dbReference type="Pfam" id="PF00004">
    <property type="entry name" value="AAA"/>
    <property type="match status" value="1"/>
</dbReference>
<dbReference type="SUPFAM" id="SSF52540">
    <property type="entry name" value="P-loop containing nucleoside triphosphate hydrolases"/>
    <property type="match status" value="1"/>
</dbReference>
<evidence type="ECO:0000259" key="2">
    <source>
        <dbReference type="Pfam" id="PF00004"/>
    </source>
</evidence>
<feature type="domain" description="ATPase AAA-type core" evidence="2">
    <location>
        <begin position="239"/>
        <end position="359"/>
    </location>
</feature>
<dbReference type="CDD" id="cd19481">
    <property type="entry name" value="RecA-like_protease"/>
    <property type="match status" value="1"/>
</dbReference>
<accession>A0ABR1QFJ3</accession>
<dbReference type="PANTHER" id="PTHR23077">
    <property type="entry name" value="AAA-FAMILY ATPASE"/>
    <property type="match status" value="1"/>
</dbReference>
<organism evidence="3 4">
    <name type="scientific">Apiospora aurea</name>
    <dbReference type="NCBI Taxonomy" id="335848"/>
    <lineage>
        <taxon>Eukaryota</taxon>
        <taxon>Fungi</taxon>
        <taxon>Dikarya</taxon>
        <taxon>Ascomycota</taxon>
        <taxon>Pezizomycotina</taxon>
        <taxon>Sordariomycetes</taxon>
        <taxon>Xylariomycetidae</taxon>
        <taxon>Amphisphaeriales</taxon>
        <taxon>Apiosporaceae</taxon>
        <taxon>Apiospora</taxon>
    </lineage>
</organism>
<evidence type="ECO:0000313" key="4">
    <source>
        <dbReference type="Proteomes" id="UP001391051"/>
    </source>
</evidence>
<evidence type="ECO:0000313" key="3">
    <source>
        <dbReference type="EMBL" id="KAK7952752.1"/>
    </source>
</evidence>
<name>A0ABR1QFJ3_9PEZI</name>
<protein>
    <submittedName>
        <fullName evidence="3">P-loop containing nucleoside triphosphate hydrolase protein</fullName>
    </submittedName>
</protein>
<dbReference type="EMBL" id="JAQQWE010000005">
    <property type="protein sequence ID" value="KAK7952752.1"/>
    <property type="molecule type" value="Genomic_DNA"/>
</dbReference>
<proteinExistence type="predicted"/>
<keyword evidence="3" id="KW-0378">Hydrolase</keyword>
<keyword evidence="4" id="KW-1185">Reference proteome</keyword>
<gene>
    <name evidence="3" type="ORF">PG986_008480</name>
</gene>
<dbReference type="InterPro" id="IPR027417">
    <property type="entry name" value="P-loop_NTPase"/>
</dbReference>
<feature type="compositionally biased region" description="Low complexity" evidence="1">
    <location>
        <begin position="1"/>
        <end position="17"/>
    </location>
</feature>
<dbReference type="GeneID" id="92077764"/>
<dbReference type="Proteomes" id="UP001391051">
    <property type="component" value="Unassembled WGS sequence"/>
</dbReference>
<sequence length="507" mass="57229">MAPRRAAVASPAAHPSPGDSTTKEFFEHTNAPRVNTDAFISRSLRENYPNLELVVTPAYSCELLAYASAGFASYEPIEEDAGRGDKKLPSSLQWDIYLPPARRLDGALGGLGEQVLFGKYLYKWRGQDFLVYLIDGRDGVSAYPTVRNYYILTPSREKAQQLLLEAGRWGSDLHEEIWVYDQGTWRKNRELYASIQKASWDQVILDADMKQALIDDHVSFFESRDTYAKLQVPWKRGIIYHGPPGNGKTVSIKATMHMLYDMEVPVPTLYVRSLASYAGPEYSIKQIFGKAREFAPCYLVFEDLDSLIGDGVRSYFLNEVDGLKNNDGIFMVGSTNHLDRLDPGIAKRPSRFDRKYHFPDPDRAQRVAYCKFWQGKLKDNEEIEFPDRLCGAIAGITDKFSFAYIQEAFVAALLAIAQKGKKEKRAPPSLSNGGDGVMATTTQELEDDWVGVVGSSDGKGRDGDDDELEDLVLWVEIKKQIKILREGMEDKERQTLALYDEACQRYL</sequence>
<dbReference type="PANTHER" id="PTHR23077:SF132">
    <property type="entry name" value="ATP-DEPENDENT ZN PROTEASE"/>
    <property type="match status" value="1"/>
</dbReference>
<dbReference type="Gene3D" id="3.40.50.300">
    <property type="entry name" value="P-loop containing nucleotide triphosphate hydrolases"/>
    <property type="match status" value="1"/>
</dbReference>
<dbReference type="InterPro" id="IPR003959">
    <property type="entry name" value="ATPase_AAA_core"/>
</dbReference>
<comment type="caution">
    <text evidence="3">The sequence shown here is derived from an EMBL/GenBank/DDBJ whole genome shotgun (WGS) entry which is preliminary data.</text>
</comment>